<keyword evidence="5" id="KW-1185">Reference proteome</keyword>
<accession>A0ABN9G9V2</accession>
<comment type="caution">
    <text evidence="4">The sequence shown here is derived from an EMBL/GenBank/DDBJ whole genome shotgun (WGS) entry which is preliminary data.</text>
</comment>
<evidence type="ECO:0008006" key="6">
    <source>
        <dbReference type="Google" id="ProtNLM"/>
    </source>
</evidence>
<evidence type="ECO:0000256" key="2">
    <source>
        <dbReference type="ARBA" id="ARBA00022741"/>
    </source>
</evidence>
<proteinExistence type="predicted"/>
<gene>
    <name evidence="4" type="ORF">SPARVUS_LOCUS13523269</name>
</gene>
<protein>
    <recommendedName>
        <fullName evidence="6">Nucleoside-diphosphate kinase</fullName>
    </recommendedName>
</protein>
<dbReference type="Gene3D" id="3.40.50.300">
    <property type="entry name" value="P-loop containing nucleotide triphosphate hydrolases"/>
    <property type="match status" value="1"/>
</dbReference>
<dbReference type="SUPFAM" id="SSF52540">
    <property type="entry name" value="P-loop containing nucleoside triphosphate hydrolases"/>
    <property type="match status" value="1"/>
</dbReference>
<dbReference type="Proteomes" id="UP001162483">
    <property type="component" value="Unassembled WGS sequence"/>
</dbReference>
<keyword evidence="2" id="KW-0547">Nucleotide-binding</keyword>
<name>A0ABN9G9V2_9NEOB</name>
<dbReference type="CDD" id="cd01428">
    <property type="entry name" value="ADK"/>
    <property type="match status" value="1"/>
</dbReference>
<dbReference type="Pfam" id="PF00406">
    <property type="entry name" value="ADK"/>
    <property type="match status" value="1"/>
</dbReference>
<dbReference type="InterPro" id="IPR000850">
    <property type="entry name" value="Adenylat/UMP-CMP_kin"/>
</dbReference>
<evidence type="ECO:0000313" key="5">
    <source>
        <dbReference type="Proteomes" id="UP001162483"/>
    </source>
</evidence>
<sequence>MTGGPGSGKGIQCEKLAQKYGFTYLSIGDLLHSDLAIRSERSKLIKDHMKHGDPVPTDIILDILKDAISSSLMTTKGFLLDSFPCEIRQAEEFECKVSLCVVFIGRFSGHQPGGGICNQGC</sequence>
<evidence type="ECO:0000256" key="3">
    <source>
        <dbReference type="ARBA" id="ARBA00022777"/>
    </source>
</evidence>
<evidence type="ECO:0000313" key="4">
    <source>
        <dbReference type="EMBL" id="CAI9604920.1"/>
    </source>
</evidence>
<dbReference type="InterPro" id="IPR027417">
    <property type="entry name" value="P-loop_NTPase"/>
</dbReference>
<organism evidence="4 5">
    <name type="scientific">Staurois parvus</name>
    <dbReference type="NCBI Taxonomy" id="386267"/>
    <lineage>
        <taxon>Eukaryota</taxon>
        <taxon>Metazoa</taxon>
        <taxon>Chordata</taxon>
        <taxon>Craniata</taxon>
        <taxon>Vertebrata</taxon>
        <taxon>Euteleostomi</taxon>
        <taxon>Amphibia</taxon>
        <taxon>Batrachia</taxon>
        <taxon>Anura</taxon>
        <taxon>Neobatrachia</taxon>
        <taxon>Ranoidea</taxon>
        <taxon>Ranidae</taxon>
        <taxon>Staurois</taxon>
    </lineage>
</organism>
<keyword evidence="1" id="KW-0808">Transferase</keyword>
<reference evidence="4" key="1">
    <citation type="submission" date="2023-05" db="EMBL/GenBank/DDBJ databases">
        <authorList>
            <person name="Stuckert A."/>
        </authorList>
    </citation>
    <scope>NUCLEOTIDE SEQUENCE</scope>
</reference>
<dbReference type="PANTHER" id="PTHR23359">
    <property type="entry name" value="NUCLEOTIDE KINASE"/>
    <property type="match status" value="1"/>
</dbReference>
<dbReference type="EMBL" id="CATNWA010018046">
    <property type="protein sequence ID" value="CAI9604920.1"/>
    <property type="molecule type" value="Genomic_DNA"/>
</dbReference>
<evidence type="ECO:0000256" key="1">
    <source>
        <dbReference type="ARBA" id="ARBA00022679"/>
    </source>
</evidence>
<keyword evidence="3" id="KW-0418">Kinase</keyword>